<dbReference type="EMBL" id="PYFQ01000003">
    <property type="protein sequence ID" value="PSK39296.1"/>
    <property type="molecule type" value="Genomic_DNA"/>
</dbReference>
<gene>
    <name evidence="2" type="ORF">C7M61_001903</name>
</gene>
<dbReference type="VEuPathDB" id="FungiDB:C7M61_001903"/>
<dbReference type="AlphaFoldDB" id="A0A2P7YTJ9"/>
<dbReference type="OrthoDB" id="10317691at2759"/>
<keyword evidence="3" id="KW-1185">Reference proteome</keyword>
<feature type="region of interest" description="Disordered" evidence="1">
    <location>
        <begin position="110"/>
        <end position="134"/>
    </location>
</feature>
<evidence type="ECO:0000313" key="3">
    <source>
        <dbReference type="Proteomes" id="UP000241107"/>
    </source>
</evidence>
<proteinExistence type="predicted"/>
<reference evidence="2 3" key="1">
    <citation type="submission" date="2018-03" db="EMBL/GenBank/DDBJ databases">
        <title>Candida pseudohaemulonii genome assembly and annotation.</title>
        <authorList>
            <person name="Munoz J.F."/>
            <person name="Gade L.G."/>
            <person name="Chow N.A."/>
            <person name="Litvintseva A.P."/>
            <person name="Loparev V.N."/>
            <person name="Cuomo C.A."/>
        </authorList>
    </citation>
    <scope>NUCLEOTIDE SEQUENCE [LARGE SCALE GENOMIC DNA]</scope>
    <source>
        <strain evidence="2 3">B12108</strain>
    </source>
</reference>
<dbReference type="GeneID" id="36565293"/>
<sequence length="358" mass="39667">MSAFENVSEIQTSKMHEQKTTRAAFKALTETIQRFIFKQGSSTEDPQVQNPQCLTNHHHNLVCLAAAGMNLVAGGYSDPLCGYQGCTTNPYPGFTDYQGSSGSSLIEGITTASQEQKSSTNATQHENLPQFSQTNVPSAQVVALSDSEELEDLYVDHERIFNPEAIGAWLEDVDLENAEAVSMPSSIASLSDLEDDVSSDVSSDVSNDVSNVSGDVSETSFSGDSFFDCGSVSDDESVYETAAEDFDEFVKPPRARASKKPVSLLISMEKSRYKRFKKTLHRKAAVSRFDLLPQKNPFEVLHVEPTFEKRRKTTWIPLLTNFSLPEPTSPVPNYRDANPLWDIQTMETGDFNIYHKAF</sequence>
<organism evidence="2 3">
    <name type="scientific">Candidozyma pseudohaemuli</name>
    <dbReference type="NCBI Taxonomy" id="418784"/>
    <lineage>
        <taxon>Eukaryota</taxon>
        <taxon>Fungi</taxon>
        <taxon>Dikarya</taxon>
        <taxon>Ascomycota</taxon>
        <taxon>Saccharomycotina</taxon>
        <taxon>Pichiomycetes</taxon>
        <taxon>Metschnikowiaceae</taxon>
        <taxon>Candidozyma</taxon>
    </lineage>
</organism>
<comment type="caution">
    <text evidence="2">The sequence shown here is derived from an EMBL/GenBank/DDBJ whole genome shotgun (WGS) entry which is preliminary data.</text>
</comment>
<evidence type="ECO:0000256" key="1">
    <source>
        <dbReference type="SAM" id="MobiDB-lite"/>
    </source>
</evidence>
<dbReference type="RefSeq" id="XP_024714433.1">
    <property type="nucleotide sequence ID" value="XM_024857297.1"/>
</dbReference>
<name>A0A2P7YTJ9_9ASCO</name>
<evidence type="ECO:0000313" key="2">
    <source>
        <dbReference type="EMBL" id="PSK39296.1"/>
    </source>
</evidence>
<dbReference type="Proteomes" id="UP000241107">
    <property type="component" value="Unassembled WGS sequence"/>
</dbReference>
<accession>A0A2P7YTJ9</accession>
<protein>
    <submittedName>
        <fullName evidence="2">Uncharacterized protein</fullName>
    </submittedName>
</protein>